<keyword evidence="1" id="KW-0547">Nucleotide-binding</keyword>
<dbReference type="InterPro" id="IPR051316">
    <property type="entry name" value="Zinc-reg_GTPase_activator"/>
</dbReference>
<proteinExistence type="inferred from homology"/>
<reference evidence="6 7" key="1">
    <citation type="submission" date="2015-12" db="EMBL/GenBank/DDBJ databases">
        <title>Genome sequence of Aneurinibacillus soli.</title>
        <authorList>
            <person name="Lee J.S."/>
            <person name="Lee K.C."/>
            <person name="Kim K.K."/>
            <person name="Lee B.W."/>
        </authorList>
    </citation>
    <scope>NUCLEOTIDE SEQUENCE [LARGE SCALE GENOMIC DNA]</scope>
    <source>
        <strain evidence="6 7">CB4</strain>
    </source>
</reference>
<evidence type="ECO:0000256" key="4">
    <source>
        <dbReference type="ARBA" id="ARBA00034320"/>
    </source>
</evidence>
<dbReference type="Gene3D" id="3.40.50.300">
    <property type="entry name" value="P-loop containing nucleotide triphosphate hydrolases"/>
    <property type="match status" value="1"/>
</dbReference>
<dbReference type="SUPFAM" id="SSF90002">
    <property type="entry name" value="Hypothetical protein YjiA, C-terminal domain"/>
    <property type="match status" value="1"/>
</dbReference>
<dbReference type="AlphaFoldDB" id="A0A0U5BCI6"/>
<dbReference type="InterPro" id="IPR011629">
    <property type="entry name" value="CobW-like_C"/>
</dbReference>
<comment type="similarity">
    <text evidence="4">Belongs to the SIMIBI class G3E GTPase family. ZNG1 subfamily.</text>
</comment>
<evidence type="ECO:0000256" key="5">
    <source>
        <dbReference type="ARBA" id="ARBA00049117"/>
    </source>
</evidence>
<name>A0A0U5BCI6_9BACL</name>
<dbReference type="SUPFAM" id="SSF52540">
    <property type="entry name" value="P-loop containing nucleoside triphosphate hydrolases"/>
    <property type="match status" value="1"/>
</dbReference>
<organism evidence="6 7">
    <name type="scientific">Aneurinibacillus soli</name>
    <dbReference type="NCBI Taxonomy" id="1500254"/>
    <lineage>
        <taxon>Bacteria</taxon>
        <taxon>Bacillati</taxon>
        <taxon>Bacillota</taxon>
        <taxon>Bacilli</taxon>
        <taxon>Bacillales</taxon>
        <taxon>Paenibacillaceae</taxon>
        <taxon>Aneurinibacillus group</taxon>
        <taxon>Aneurinibacillus</taxon>
    </lineage>
</organism>
<evidence type="ECO:0000256" key="3">
    <source>
        <dbReference type="ARBA" id="ARBA00023186"/>
    </source>
</evidence>
<dbReference type="OrthoDB" id="9808822at2"/>
<keyword evidence="3" id="KW-0143">Chaperone</keyword>
<dbReference type="InterPro" id="IPR027417">
    <property type="entry name" value="P-loop_NTPase"/>
</dbReference>
<dbReference type="SMART" id="SM00833">
    <property type="entry name" value="CobW_C"/>
    <property type="match status" value="1"/>
</dbReference>
<dbReference type="InterPro" id="IPR003495">
    <property type="entry name" value="CobW/HypB/UreG_nucleotide-bd"/>
</dbReference>
<dbReference type="KEGG" id="asoc:CB4_02069"/>
<dbReference type="GO" id="GO:0005737">
    <property type="term" value="C:cytoplasm"/>
    <property type="evidence" value="ECO:0007669"/>
    <property type="project" value="TreeGrafter"/>
</dbReference>
<accession>A0A0U5BCI6</accession>
<dbReference type="GO" id="GO:0000166">
    <property type="term" value="F:nucleotide binding"/>
    <property type="evidence" value="ECO:0007669"/>
    <property type="project" value="UniProtKB-KW"/>
</dbReference>
<gene>
    <name evidence="6" type="primary">yciC_2</name>
    <name evidence="6" type="ORF">CB4_02069</name>
</gene>
<dbReference type="RefSeq" id="WP_146226657.1">
    <property type="nucleotide sequence ID" value="NZ_AP017312.1"/>
</dbReference>
<dbReference type="EMBL" id="AP017312">
    <property type="protein sequence ID" value="BAU27895.1"/>
    <property type="molecule type" value="Genomic_DNA"/>
</dbReference>
<dbReference type="Pfam" id="PF02492">
    <property type="entry name" value="cobW"/>
    <property type="match status" value="1"/>
</dbReference>
<dbReference type="PANTHER" id="PTHR13748">
    <property type="entry name" value="COBW-RELATED"/>
    <property type="match status" value="1"/>
</dbReference>
<keyword evidence="2" id="KW-0378">Hydrolase</keyword>
<dbReference type="PANTHER" id="PTHR13748:SF62">
    <property type="entry name" value="COBW DOMAIN-CONTAINING PROTEIN"/>
    <property type="match status" value="1"/>
</dbReference>
<dbReference type="InterPro" id="IPR036627">
    <property type="entry name" value="CobW-likC_sf"/>
</dbReference>
<evidence type="ECO:0000256" key="2">
    <source>
        <dbReference type="ARBA" id="ARBA00022801"/>
    </source>
</evidence>
<comment type="catalytic activity">
    <reaction evidence="5">
        <text>GTP + H2O = GDP + phosphate + H(+)</text>
        <dbReference type="Rhea" id="RHEA:19669"/>
        <dbReference type="ChEBI" id="CHEBI:15377"/>
        <dbReference type="ChEBI" id="CHEBI:15378"/>
        <dbReference type="ChEBI" id="CHEBI:37565"/>
        <dbReference type="ChEBI" id="CHEBI:43474"/>
        <dbReference type="ChEBI" id="CHEBI:58189"/>
    </reaction>
    <physiologicalReaction direction="left-to-right" evidence="5">
        <dbReference type="Rhea" id="RHEA:19670"/>
    </physiologicalReaction>
</comment>
<dbReference type="CDD" id="cd03112">
    <property type="entry name" value="CobW-like"/>
    <property type="match status" value="1"/>
</dbReference>
<protein>
    <submittedName>
        <fullName evidence="6">Putative metal chaperone YciC</fullName>
    </submittedName>
</protein>
<keyword evidence="7" id="KW-1185">Reference proteome</keyword>
<dbReference type="Proteomes" id="UP000217696">
    <property type="component" value="Chromosome"/>
</dbReference>
<sequence length="316" mass="35625">MESGRIELYMLAGFLGSGKSTLLARLLEAESKQGRRIGVIMNEVGEISIDSAYIPDGMPLAELLDGCVCCSIQGELTMQLYKMAQTYELDAVYIEATGAAHPLEVLDACTHPSLAPLYDMRAIVGVIDMKQWQNREELKKPVKQLLEAHAKYADIIIGTKQDRLTEVERLAAAKTIKSFQPEAIHSFTSYAQIDTGIITGSLPRYRTDQPHEKTHVHQHLHLRTYTRFLCSALPRMAFENWMRSLPPTVYRAKGFIHVTDTPRLFLFQYAYGEPMLIPYNSDRPCEDVLVFIGDNLDTDRIEQALTELEDAARSAQ</sequence>
<dbReference type="GO" id="GO:0016787">
    <property type="term" value="F:hydrolase activity"/>
    <property type="evidence" value="ECO:0007669"/>
    <property type="project" value="UniProtKB-KW"/>
</dbReference>
<evidence type="ECO:0000256" key="1">
    <source>
        <dbReference type="ARBA" id="ARBA00022741"/>
    </source>
</evidence>
<evidence type="ECO:0000313" key="7">
    <source>
        <dbReference type="Proteomes" id="UP000217696"/>
    </source>
</evidence>
<evidence type="ECO:0000313" key="6">
    <source>
        <dbReference type="EMBL" id="BAU27895.1"/>
    </source>
</evidence>
<dbReference type="Pfam" id="PF07683">
    <property type="entry name" value="CobW_C"/>
    <property type="match status" value="1"/>
</dbReference>
<dbReference type="Gene3D" id="3.30.1220.10">
    <property type="entry name" value="CobW-like, C-terminal domain"/>
    <property type="match status" value="1"/>
</dbReference>